<dbReference type="InterPro" id="IPR001451">
    <property type="entry name" value="Hexapep"/>
</dbReference>
<organism evidence="2 3">
    <name type="scientific">Dactylosporangium matsuzakiense</name>
    <dbReference type="NCBI Taxonomy" id="53360"/>
    <lineage>
        <taxon>Bacteria</taxon>
        <taxon>Bacillati</taxon>
        <taxon>Actinomycetota</taxon>
        <taxon>Actinomycetes</taxon>
        <taxon>Micromonosporales</taxon>
        <taxon>Micromonosporaceae</taxon>
        <taxon>Dactylosporangium</taxon>
    </lineage>
</organism>
<evidence type="ECO:0000313" key="3">
    <source>
        <dbReference type="Proteomes" id="UP001143480"/>
    </source>
</evidence>
<dbReference type="Gene3D" id="2.160.10.10">
    <property type="entry name" value="Hexapeptide repeat proteins"/>
    <property type="match status" value="1"/>
</dbReference>
<dbReference type="Pfam" id="PF14602">
    <property type="entry name" value="Hexapep_2"/>
    <property type="match status" value="1"/>
</dbReference>
<comment type="caution">
    <text evidence="2">The sequence shown here is derived from an EMBL/GenBank/DDBJ whole genome shotgun (WGS) entry which is preliminary data.</text>
</comment>
<dbReference type="InterPro" id="IPR013830">
    <property type="entry name" value="SGNH_hydro"/>
</dbReference>
<dbReference type="EMBL" id="BSFP01000021">
    <property type="protein sequence ID" value="GLL02124.1"/>
    <property type="molecule type" value="Genomic_DNA"/>
</dbReference>
<feature type="domain" description="SGNH hydrolase-type esterase" evidence="1">
    <location>
        <begin position="226"/>
        <end position="409"/>
    </location>
</feature>
<reference evidence="2" key="2">
    <citation type="submission" date="2023-01" db="EMBL/GenBank/DDBJ databases">
        <authorList>
            <person name="Sun Q."/>
            <person name="Evtushenko L."/>
        </authorList>
    </citation>
    <scope>NUCLEOTIDE SEQUENCE</scope>
    <source>
        <strain evidence="2">VKM Ac-1321</strain>
    </source>
</reference>
<dbReference type="CDD" id="cd04647">
    <property type="entry name" value="LbH_MAT_like"/>
    <property type="match status" value="1"/>
</dbReference>
<dbReference type="SUPFAM" id="SSF52266">
    <property type="entry name" value="SGNH hydrolase"/>
    <property type="match status" value="1"/>
</dbReference>
<dbReference type="InterPro" id="IPR051159">
    <property type="entry name" value="Hexapeptide_acetyltransf"/>
</dbReference>
<keyword evidence="3" id="KW-1185">Reference proteome</keyword>
<dbReference type="InterPro" id="IPR036514">
    <property type="entry name" value="SGNH_hydro_sf"/>
</dbReference>
<gene>
    <name evidence="2" type="ORF">GCM10017581_038660</name>
</gene>
<dbReference type="SUPFAM" id="SSF51161">
    <property type="entry name" value="Trimeric LpxA-like enzymes"/>
    <property type="match status" value="1"/>
</dbReference>
<dbReference type="Gene3D" id="3.40.50.1110">
    <property type="entry name" value="SGNH hydrolase"/>
    <property type="match status" value="1"/>
</dbReference>
<sequence>MTTVDDPVIRELEDRYGDAVRIGPECEFAPDVCIEIDDDARLVIGDRATIRRGTTIQVHRGAIVVIGNDVAIGDNVFISAMVGIRVGDGVGISNMVDIHDHNHRERADTYVSGGGAPVPWESGFEGAPVIVETGAVLSNKVTVTAGVRIGQNSLIGANAVVTRSVPPNVVAAGAPALPIRSFNGPLCEERHRQQLRVRWFGTSIMEHYEGYNDRMVSQANLPEVGSSVVVEGWRRRGYVHRLRLSLQAAWPYLDISFDNRAQGGATSRDVLSAVRAALRDDQRRIDLAYIGCGINDVWRGFQGRSAEAVDFTEFTENYREAVRLLARTARQVICVGETPFGWDAELDVAAMNAELARYNAAASRIASEASADFLDAWPAFSTTARQLAAYASASSLWSDGVHLSEQGDALMLQLAERHLRDRGVIASLTGYERMERAEARTAYGHLFPEAAPLGGP</sequence>
<evidence type="ECO:0000259" key="1">
    <source>
        <dbReference type="Pfam" id="PF13472"/>
    </source>
</evidence>
<dbReference type="AlphaFoldDB" id="A0A9W6KMN6"/>
<protein>
    <recommendedName>
        <fullName evidence="1">SGNH hydrolase-type esterase domain-containing protein</fullName>
    </recommendedName>
</protein>
<name>A0A9W6KMN6_9ACTN</name>
<evidence type="ECO:0000313" key="2">
    <source>
        <dbReference type="EMBL" id="GLL02124.1"/>
    </source>
</evidence>
<dbReference type="Proteomes" id="UP001143480">
    <property type="component" value="Unassembled WGS sequence"/>
</dbReference>
<proteinExistence type="predicted"/>
<dbReference type="InterPro" id="IPR011004">
    <property type="entry name" value="Trimer_LpxA-like_sf"/>
</dbReference>
<dbReference type="PANTHER" id="PTHR23416">
    <property type="entry name" value="SIALIC ACID SYNTHASE-RELATED"/>
    <property type="match status" value="1"/>
</dbReference>
<dbReference type="Pfam" id="PF13472">
    <property type="entry name" value="Lipase_GDSL_2"/>
    <property type="match status" value="1"/>
</dbReference>
<reference evidence="2" key="1">
    <citation type="journal article" date="2014" name="Int. J. Syst. Evol. Microbiol.">
        <title>Complete genome sequence of Corynebacterium casei LMG S-19264T (=DSM 44701T), isolated from a smear-ripened cheese.</title>
        <authorList>
            <consortium name="US DOE Joint Genome Institute (JGI-PGF)"/>
            <person name="Walter F."/>
            <person name="Albersmeier A."/>
            <person name="Kalinowski J."/>
            <person name="Ruckert C."/>
        </authorList>
    </citation>
    <scope>NUCLEOTIDE SEQUENCE</scope>
    <source>
        <strain evidence="2">VKM Ac-1321</strain>
    </source>
</reference>
<dbReference type="RefSeq" id="WP_271189213.1">
    <property type="nucleotide sequence ID" value="NZ_BSFP01000021.1"/>
</dbReference>
<accession>A0A9W6KMN6</accession>